<evidence type="ECO:0000313" key="2">
    <source>
        <dbReference type="Proteomes" id="UP001291623"/>
    </source>
</evidence>
<dbReference type="Proteomes" id="UP001291623">
    <property type="component" value="Unassembled WGS sequence"/>
</dbReference>
<dbReference type="EMBL" id="JAVYJV010000002">
    <property type="protein sequence ID" value="KAK4377871.1"/>
    <property type="molecule type" value="Genomic_DNA"/>
</dbReference>
<name>A0AAE1T039_9SOLA</name>
<accession>A0AAE1T039</accession>
<gene>
    <name evidence="1" type="ORF">RND71_004167</name>
</gene>
<sequence length="261" mass="28403">MATTTTAILSNESADVDSQSLVIVTKRADPVNWTTNIPTEGLDTTIGTRDLTWQPWFYKVGLVALSFCLLSVGPFVEWVETSTYSNLDAAPRNVNREHIYVRLHAGVLILLTQSLKEGLFHSSRVSFRLMEIIPSLLFSAMKIFTSDVTGYTIASYEKEDSMRNAFLAMLGGMSVASASFELNKVNSMLFLLINGAAVLAASLKDISGETILLSRKVGKLEQLLVQLVLIVAGCFKKPELFLELGKDSGGGASTSSPKPDE</sequence>
<dbReference type="AlphaFoldDB" id="A0AAE1T039"/>
<proteinExistence type="predicted"/>
<comment type="caution">
    <text evidence="1">The sequence shown here is derived from an EMBL/GenBank/DDBJ whole genome shotgun (WGS) entry which is preliminary data.</text>
</comment>
<protein>
    <submittedName>
        <fullName evidence="1">Uncharacterized protein</fullName>
    </submittedName>
</protein>
<evidence type="ECO:0000313" key="1">
    <source>
        <dbReference type="EMBL" id="KAK4377871.1"/>
    </source>
</evidence>
<keyword evidence="2" id="KW-1185">Reference proteome</keyword>
<reference evidence="1" key="1">
    <citation type="submission" date="2023-12" db="EMBL/GenBank/DDBJ databases">
        <title>Genome assembly of Anisodus tanguticus.</title>
        <authorList>
            <person name="Wang Y.-J."/>
        </authorList>
    </citation>
    <scope>NUCLEOTIDE SEQUENCE</scope>
    <source>
        <strain evidence="1">KB-2021</strain>
        <tissue evidence="1">Leaf</tissue>
    </source>
</reference>
<organism evidence="1 2">
    <name type="scientific">Anisodus tanguticus</name>
    <dbReference type="NCBI Taxonomy" id="243964"/>
    <lineage>
        <taxon>Eukaryota</taxon>
        <taxon>Viridiplantae</taxon>
        <taxon>Streptophyta</taxon>
        <taxon>Embryophyta</taxon>
        <taxon>Tracheophyta</taxon>
        <taxon>Spermatophyta</taxon>
        <taxon>Magnoliopsida</taxon>
        <taxon>eudicotyledons</taxon>
        <taxon>Gunneridae</taxon>
        <taxon>Pentapetalae</taxon>
        <taxon>asterids</taxon>
        <taxon>lamiids</taxon>
        <taxon>Solanales</taxon>
        <taxon>Solanaceae</taxon>
        <taxon>Solanoideae</taxon>
        <taxon>Hyoscyameae</taxon>
        <taxon>Anisodus</taxon>
    </lineage>
</organism>